<feature type="transmembrane region" description="Helical" evidence="1">
    <location>
        <begin position="12"/>
        <end position="31"/>
    </location>
</feature>
<sequence length="171" mass="17809">MNASALQPLGRSASAIALAMAIATVALAYIASSSGLVEPNSETVELRQSPATVLAIATINLFQAAGAFFVASLALATRNPLLRRLAWVLVVLIPVRSAVVVGIVGATDLSWLWAATRWWAFEYAAIALGTTAAVLLLRSPNPGALQPMARLAMPTIIVVLLLGAAIETYST</sequence>
<keyword evidence="1" id="KW-0472">Membrane</keyword>
<feature type="transmembrane region" description="Helical" evidence="1">
    <location>
        <begin position="85"/>
        <end position="106"/>
    </location>
</feature>
<evidence type="ECO:0000313" key="2">
    <source>
        <dbReference type="EMBL" id="CAB4905689.1"/>
    </source>
</evidence>
<evidence type="ECO:0000256" key="1">
    <source>
        <dbReference type="SAM" id="Phobius"/>
    </source>
</evidence>
<proteinExistence type="predicted"/>
<name>A0A6J7GQN2_9ZZZZ</name>
<keyword evidence="1" id="KW-1133">Transmembrane helix</keyword>
<dbReference type="EMBL" id="CAFBMK010000034">
    <property type="protein sequence ID" value="CAB4905689.1"/>
    <property type="molecule type" value="Genomic_DNA"/>
</dbReference>
<protein>
    <submittedName>
        <fullName evidence="2">Unannotated protein</fullName>
    </submittedName>
</protein>
<feature type="transmembrane region" description="Helical" evidence="1">
    <location>
        <begin position="51"/>
        <end position="73"/>
    </location>
</feature>
<gene>
    <name evidence="2" type="ORF">UFOPK3564_00865</name>
</gene>
<feature type="transmembrane region" description="Helical" evidence="1">
    <location>
        <begin position="118"/>
        <end position="137"/>
    </location>
</feature>
<feature type="transmembrane region" description="Helical" evidence="1">
    <location>
        <begin position="149"/>
        <end position="166"/>
    </location>
</feature>
<organism evidence="2">
    <name type="scientific">freshwater metagenome</name>
    <dbReference type="NCBI Taxonomy" id="449393"/>
    <lineage>
        <taxon>unclassified sequences</taxon>
        <taxon>metagenomes</taxon>
        <taxon>ecological metagenomes</taxon>
    </lineage>
</organism>
<dbReference type="AlphaFoldDB" id="A0A6J7GQN2"/>
<reference evidence="2" key="1">
    <citation type="submission" date="2020-05" db="EMBL/GenBank/DDBJ databases">
        <authorList>
            <person name="Chiriac C."/>
            <person name="Salcher M."/>
            <person name="Ghai R."/>
            <person name="Kavagutti S V."/>
        </authorList>
    </citation>
    <scope>NUCLEOTIDE SEQUENCE</scope>
</reference>
<accession>A0A6J7GQN2</accession>
<keyword evidence="1" id="KW-0812">Transmembrane</keyword>